<evidence type="ECO:0000256" key="3">
    <source>
        <dbReference type="ARBA" id="ARBA00022679"/>
    </source>
</evidence>
<protein>
    <recommendedName>
        <fullName evidence="11 12">Galactokinase</fullName>
        <ecNumber evidence="11 12">2.7.1.6</ecNumber>
    </recommendedName>
    <alternativeName>
        <fullName evidence="11">Galactose kinase</fullName>
    </alternativeName>
</protein>
<evidence type="ECO:0000256" key="9">
    <source>
        <dbReference type="ARBA" id="ARBA00023144"/>
    </source>
</evidence>
<dbReference type="InterPro" id="IPR000705">
    <property type="entry name" value="Galactokinase"/>
</dbReference>
<dbReference type="InterPro" id="IPR006206">
    <property type="entry name" value="Mevalonate/galactokinase"/>
</dbReference>
<evidence type="ECO:0000259" key="14">
    <source>
        <dbReference type="Pfam" id="PF08544"/>
    </source>
</evidence>
<dbReference type="PRINTS" id="PR00473">
    <property type="entry name" value="GALCTOKINASE"/>
</dbReference>
<dbReference type="InterPro" id="IPR013750">
    <property type="entry name" value="GHMP_kinase_C_dom"/>
</dbReference>
<dbReference type="GO" id="GO:0005524">
    <property type="term" value="F:ATP binding"/>
    <property type="evidence" value="ECO:0007669"/>
    <property type="project" value="UniProtKB-UniRule"/>
</dbReference>
<keyword evidence="8 11" id="KW-0460">Magnesium</keyword>
<dbReference type="PROSITE" id="PS00627">
    <property type="entry name" value="GHMP_KINASES_ATP"/>
    <property type="match status" value="1"/>
</dbReference>
<keyword evidence="10 11" id="KW-0119">Carbohydrate metabolism</keyword>
<feature type="domain" description="GHMP kinase N-terminal" evidence="13">
    <location>
        <begin position="119"/>
        <end position="207"/>
    </location>
</feature>
<comment type="catalytic activity">
    <reaction evidence="11">
        <text>alpha-D-galactose + ATP = alpha-D-galactose 1-phosphate + ADP + H(+)</text>
        <dbReference type="Rhea" id="RHEA:13553"/>
        <dbReference type="ChEBI" id="CHEBI:15378"/>
        <dbReference type="ChEBI" id="CHEBI:28061"/>
        <dbReference type="ChEBI" id="CHEBI:30616"/>
        <dbReference type="ChEBI" id="CHEBI:58336"/>
        <dbReference type="ChEBI" id="CHEBI:456216"/>
        <dbReference type="EC" id="2.7.1.6"/>
    </reaction>
</comment>
<keyword evidence="4 11" id="KW-0479">Metal-binding</keyword>
<dbReference type="InterPro" id="IPR036554">
    <property type="entry name" value="GHMP_kinase_C_sf"/>
</dbReference>
<dbReference type="InterPro" id="IPR014721">
    <property type="entry name" value="Ribsml_uS5_D2-typ_fold_subgr"/>
</dbReference>
<dbReference type="NCBIfam" id="NF003705">
    <property type="entry name" value="PRK05322.1"/>
    <property type="match status" value="1"/>
</dbReference>
<evidence type="ECO:0000256" key="2">
    <source>
        <dbReference type="ARBA" id="ARBA00022490"/>
    </source>
</evidence>
<dbReference type="InterPro" id="IPR006203">
    <property type="entry name" value="GHMP_knse_ATP-bd_CS"/>
</dbReference>
<organism evidence="16 17">
    <name type="scientific">Hydromonas duriensis</name>
    <dbReference type="NCBI Taxonomy" id="1527608"/>
    <lineage>
        <taxon>Bacteria</taxon>
        <taxon>Pseudomonadati</taxon>
        <taxon>Pseudomonadota</taxon>
        <taxon>Betaproteobacteria</taxon>
        <taxon>Burkholderiales</taxon>
        <taxon>Burkholderiaceae</taxon>
        <taxon>Hydromonas</taxon>
    </lineage>
</organism>
<feature type="site" description="Transition state stabilizer" evidence="11">
    <location>
        <position position="53"/>
    </location>
</feature>
<keyword evidence="5 11" id="KW-0547">Nucleotide-binding</keyword>
<evidence type="ECO:0000256" key="8">
    <source>
        <dbReference type="ARBA" id="ARBA00022842"/>
    </source>
</evidence>
<dbReference type="PANTHER" id="PTHR10457:SF7">
    <property type="entry name" value="GALACTOKINASE-RELATED"/>
    <property type="match status" value="1"/>
</dbReference>
<dbReference type="EC" id="2.7.1.6" evidence="11 12"/>
<dbReference type="Pfam" id="PF00288">
    <property type="entry name" value="GHMP_kinases_N"/>
    <property type="match status" value="1"/>
</dbReference>
<dbReference type="PROSITE" id="PS00106">
    <property type="entry name" value="GALACTOKINASE"/>
    <property type="match status" value="1"/>
</dbReference>
<evidence type="ECO:0000256" key="6">
    <source>
        <dbReference type="ARBA" id="ARBA00022777"/>
    </source>
</evidence>
<evidence type="ECO:0000256" key="12">
    <source>
        <dbReference type="NCBIfam" id="TIGR00131"/>
    </source>
</evidence>
<dbReference type="Pfam" id="PF10509">
    <property type="entry name" value="GalKase_gal_bdg"/>
    <property type="match status" value="1"/>
</dbReference>
<dbReference type="GO" id="GO:0005829">
    <property type="term" value="C:cytosol"/>
    <property type="evidence" value="ECO:0007669"/>
    <property type="project" value="TreeGrafter"/>
</dbReference>
<dbReference type="GO" id="GO:0000287">
    <property type="term" value="F:magnesium ion binding"/>
    <property type="evidence" value="ECO:0007669"/>
    <property type="project" value="UniProtKB-UniRule"/>
</dbReference>
<keyword evidence="6 11" id="KW-0418">Kinase</keyword>
<dbReference type="PIRSF" id="PIRSF000530">
    <property type="entry name" value="Galactokinase"/>
    <property type="match status" value="1"/>
</dbReference>
<dbReference type="GO" id="GO:0004335">
    <property type="term" value="F:galactokinase activity"/>
    <property type="evidence" value="ECO:0007669"/>
    <property type="project" value="UniProtKB-UniRule"/>
</dbReference>
<dbReference type="PRINTS" id="PR00959">
    <property type="entry name" value="MEVGALKINASE"/>
</dbReference>
<comment type="caution">
    <text evidence="16">The sequence shown here is derived from an EMBL/GenBank/DDBJ whole genome shotgun (WGS) entry which is preliminary data.</text>
</comment>
<dbReference type="Proteomes" id="UP000294480">
    <property type="component" value="Unassembled WGS sequence"/>
</dbReference>
<dbReference type="Gene3D" id="3.30.230.10">
    <property type="match status" value="1"/>
</dbReference>
<dbReference type="InterPro" id="IPR019539">
    <property type="entry name" value="GalKase_N"/>
</dbReference>
<evidence type="ECO:0000259" key="13">
    <source>
        <dbReference type="Pfam" id="PF00288"/>
    </source>
</evidence>
<feature type="binding site" evidence="11">
    <location>
        <begin position="150"/>
        <end position="156"/>
    </location>
    <ligand>
        <name>ATP</name>
        <dbReference type="ChEBI" id="CHEBI:30616"/>
    </ligand>
</feature>
<proteinExistence type="inferred from homology"/>
<evidence type="ECO:0000256" key="1">
    <source>
        <dbReference type="ARBA" id="ARBA00006566"/>
    </source>
</evidence>
<evidence type="ECO:0000259" key="15">
    <source>
        <dbReference type="Pfam" id="PF10509"/>
    </source>
</evidence>
<keyword evidence="9 11" id="KW-0299">Galactose metabolism</keyword>
<dbReference type="FunFam" id="3.30.70.890:FF:000001">
    <property type="entry name" value="Galactokinase"/>
    <property type="match status" value="1"/>
</dbReference>
<keyword evidence="3 11" id="KW-0808">Transferase</keyword>
<comment type="pathway">
    <text evidence="11">Carbohydrate metabolism; galactose metabolism.</text>
</comment>
<feature type="active site" description="Proton acceptor" evidence="11">
    <location>
        <position position="200"/>
    </location>
</feature>
<gene>
    <name evidence="11" type="primary">galK</name>
    <name evidence="16" type="ORF">DFR44_10233</name>
</gene>
<feature type="domain" description="Galactokinase N-terminal" evidence="15">
    <location>
        <begin position="36"/>
        <end position="82"/>
    </location>
</feature>
<dbReference type="SUPFAM" id="SSF55060">
    <property type="entry name" value="GHMP Kinase, C-terminal domain"/>
    <property type="match status" value="1"/>
</dbReference>
<keyword evidence="17" id="KW-1185">Reference proteome</keyword>
<dbReference type="InterPro" id="IPR019741">
    <property type="entry name" value="Galactokinase_CS"/>
</dbReference>
<dbReference type="InterPro" id="IPR020568">
    <property type="entry name" value="Ribosomal_Su5_D2-typ_SF"/>
</dbReference>
<dbReference type="SUPFAM" id="SSF54211">
    <property type="entry name" value="Ribosomal protein S5 domain 2-like"/>
    <property type="match status" value="1"/>
</dbReference>
<comment type="similarity">
    <text evidence="1 11">Belongs to the GHMP kinase family. GalK subfamily.</text>
</comment>
<evidence type="ECO:0000256" key="11">
    <source>
        <dbReference type="HAMAP-Rule" id="MF_00246"/>
    </source>
</evidence>
<evidence type="ECO:0000256" key="5">
    <source>
        <dbReference type="ARBA" id="ARBA00022741"/>
    </source>
</evidence>
<dbReference type="NCBIfam" id="TIGR00131">
    <property type="entry name" value="gal_kin"/>
    <property type="match status" value="1"/>
</dbReference>
<evidence type="ECO:0000256" key="10">
    <source>
        <dbReference type="ARBA" id="ARBA00023277"/>
    </source>
</evidence>
<dbReference type="PANTHER" id="PTHR10457">
    <property type="entry name" value="MEVALONATE KINASE/GALACTOKINASE"/>
    <property type="match status" value="1"/>
</dbReference>
<feature type="binding site" evidence="11">
    <location>
        <position position="156"/>
    </location>
    <ligand>
        <name>Mg(2+)</name>
        <dbReference type="ChEBI" id="CHEBI:18420"/>
    </ligand>
</feature>
<feature type="binding site" evidence="11">
    <location>
        <begin position="59"/>
        <end position="62"/>
    </location>
    <ligand>
        <name>substrate</name>
    </ligand>
</feature>
<dbReference type="EMBL" id="SNZE01000002">
    <property type="protein sequence ID" value="TDR32737.1"/>
    <property type="molecule type" value="Genomic_DNA"/>
</dbReference>
<evidence type="ECO:0000256" key="7">
    <source>
        <dbReference type="ARBA" id="ARBA00022840"/>
    </source>
</evidence>
<keyword evidence="2 11" id="KW-0963">Cytoplasm</keyword>
<dbReference type="InterPro" id="IPR022963">
    <property type="entry name" value="Galactokinase_bac"/>
</dbReference>
<feature type="binding site" evidence="11">
    <location>
        <position position="93"/>
    </location>
    <ligand>
        <name>ATP</name>
        <dbReference type="ChEBI" id="CHEBI:30616"/>
    </ligand>
</feature>
<dbReference type="Gene3D" id="3.30.70.890">
    <property type="entry name" value="GHMP kinase, C-terminal domain"/>
    <property type="match status" value="1"/>
</dbReference>
<reference evidence="16 17" key="1">
    <citation type="submission" date="2019-03" db="EMBL/GenBank/DDBJ databases">
        <title>Genomic Encyclopedia of Type Strains, Phase IV (KMG-IV): sequencing the most valuable type-strain genomes for metagenomic binning, comparative biology and taxonomic classification.</title>
        <authorList>
            <person name="Goeker M."/>
        </authorList>
    </citation>
    <scope>NUCLEOTIDE SEQUENCE [LARGE SCALE GENOMIC DNA]</scope>
    <source>
        <strain evidence="16 17">DSM 102852</strain>
    </source>
</reference>
<evidence type="ECO:0000256" key="4">
    <source>
        <dbReference type="ARBA" id="ARBA00022723"/>
    </source>
</evidence>
<keyword evidence="7 11" id="KW-0067">ATP-binding</keyword>
<dbReference type="UniPathway" id="UPA00214"/>
<dbReference type="Pfam" id="PF08544">
    <property type="entry name" value="GHMP_kinases_C"/>
    <property type="match status" value="1"/>
</dbReference>
<dbReference type="InterPro" id="IPR006204">
    <property type="entry name" value="GHMP_kinase_N_dom"/>
</dbReference>
<feature type="domain" description="GHMP kinase C-terminal" evidence="14">
    <location>
        <begin position="315"/>
        <end position="380"/>
    </location>
</feature>
<evidence type="ECO:0000313" key="16">
    <source>
        <dbReference type="EMBL" id="TDR32737.1"/>
    </source>
</evidence>
<dbReference type="AlphaFoldDB" id="A0A4V3DK53"/>
<accession>A0A4V3DK53</accession>
<comment type="function">
    <text evidence="11">Catalyzes the transfer of the gamma-phosphate of ATP to D-galactose to form alpha-D-galactose-1-phosphate (Gal-1-P).</text>
</comment>
<feature type="binding site" evidence="11">
    <location>
        <position position="188"/>
    </location>
    <ligand>
        <name>Mg(2+)</name>
        <dbReference type="ChEBI" id="CHEBI:18420"/>
    </ligand>
</feature>
<dbReference type="GO" id="GO:0006012">
    <property type="term" value="P:galactose metabolic process"/>
    <property type="evidence" value="ECO:0007669"/>
    <property type="project" value="UniProtKB-UniRule"/>
</dbReference>
<comment type="subcellular location">
    <subcellularLocation>
        <location evidence="11">Cytoplasm</location>
    </subcellularLocation>
</comment>
<dbReference type="FunFam" id="3.30.230.10:FF:000017">
    <property type="entry name" value="Galactokinase"/>
    <property type="match status" value="1"/>
</dbReference>
<evidence type="ECO:0000313" key="17">
    <source>
        <dbReference type="Proteomes" id="UP000294480"/>
    </source>
</evidence>
<dbReference type="HAMAP" id="MF_00246">
    <property type="entry name" value="Galactokinase"/>
    <property type="match status" value="1"/>
</dbReference>
<feature type="binding site" evidence="11">
    <location>
        <position position="251"/>
    </location>
    <ligand>
        <name>substrate</name>
    </ligand>
</feature>
<sequence length="416" mass="45839">MIVGRHKALVQTSTPSFFEKIMKNSENLLQHLQSIFQQQFDAKATHAFFAPGRVNLIGEHIDYNGGHVFPCALNVGTYALVRVREDKRLRMYSDNFSALGVLDLPLNALLYDEKNDWANYPAGVFKMMLDDGAPIEHGLDILFFGDIPNGAGLSSSASIELVTAVLVNHMFELNWPQIELVKLSQRAENQFNGMNCGIMDQFASGMGRAMHAMQLNTHTLDFQYVPLDLGAEHTLLIANTNKRRELSDSKYNERRAECDAALAALQTVLPIKALCELSLQQFEHHADVMTNTTQRQRALHAVAENQRTLEAVNVLKSGDIAAFGRLMNASHVSLRDLYEVTGEHLDALVDAAWTHGAVGARMTGAGFGGCTVMIVKTHALHTFKAQVNSDYQAKTGLSATFYDVSIGEGARFLGAV</sequence>
<name>A0A4V3DK53_9BURK</name>